<sequence>MTGTPSDSGTGAVLEVPGAPGDCWADAAVVEGEPLRAGQVVTVEWATPGAHGLPVRAVRVQRRTDLEGTPGA</sequence>
<dbReference type="AlphaFoldDB" id="A0A1M5HQ73"/>
<gene>
    <name evidence="1" type="ORF">SAMN05444351_1691</name>
</gene>
<name>A0A1M5HQ73_9ACTN</name>
<dbReference type="Proteomes" id="UP000184471">
    <property type="component" value="Unassembled WGS sequence"/>
</dbReference>
<evidence type="ECO:0000313" key="1">
    <source>
        <dbReference type="EMBL" id="SHG18086.1"/>
    </source>
</evidence>
<protein>
    <submittedName>
        <fullName evidence="1">Uncharacterized protein</fullName>
    </submittedName>
</protein>
<evidence type="ECO:0000313" key="2">
    <source>
        <dbReference type="Proteomes" id="UP000184471"/>
    </source>
</evidence>
<reference evidence="1 2" key="1">
    <citation type="submission" date="2016-11" db="EMBL/GenBank/DDBJ databases">
        <authorList>
            <person name="Jaros S."/>
            <person name="Januszkiewicz K."/>
            <person name="Wedrychowicz H."/>
        </authorList>
    </citation>
    <scope>NUCLEOTIDE SEQUENCE [LARGE SCALE GENOMIC DNA]</scope>
    <source>
        <strain evidence="1 2">DSM 45408</strain>
    </source>
</reference>
<dbReference type="EMBL" id="FQVX01000002">
    <property type="protein sequence ID" value="SHG18086.1"/>
    <property type="molecule type" value="Genomic_DNA"/>
</dbReference>
<organism evidence="1 2">
    <name type="scientific">Geodermatophilus nigrescens</name>
    <dbReference type="NCBI Taxonomy" id="1070870"/>
    <lineage>
        <taxon>Bacteria</taxon>
        <taxon>Bacillati</taxon>
        <taxon>Actinomycetota</taxon>
        <taxon>Actinomycetes</taxon>
        <taxon>Geodermatophilales</taxon>
        <taxon>Geodermatophilaceae</taxon>
        <taxon>Geodermatophilus</taxon>
    </lineage>
</organism>
<proteinExistence type="predicted"/>
<accession>A0A1M5HQ73</accession>
<keyword evidence="2" id="KW-1185">Reference proteome</keyword>
<dbReference type="RefSeq" id="WP_073419760.1">
    <property type="nucleotide sequence ID" value="NZ_FQVX01000002.1"/>
</dbReference>
<dbReference type="STRING" id="1070870.SAMN05444351_1691"/>
<dbReference type="OrthoDB" id="5195005at2"/>